<dbReference type="PANTHER" id="PTHR30532">
    <property type="entry name" value="IRON III DICITRATE-BINDING PERIPLASMIC PROTEIN"/>
    <property type="match status" value="1"/>
</dbReference>
<dbReference type="CDD" id="cd01146">
    <property type="entry name" value="FhuD"/>
    <property type="match status" value="1"/>
</dbReference>
<evidence type="ECO:0000256" key="1">
    <source>
        <dbReference type="ARBA" id="ARBA00004196"/>
    </source>
</evidence>
<dbReference type="SUPFAM" id="SSF53807">
    <property type="entry name" value="Helical backbone' metal receptor"/>
    <property type="match status" value="1"/>
</dbReference>
<evidence type="ECO:0000313" key="7">
    <source>
        <dbReference type="EMBL" id="MBP1991647.1"/>
    </source>
</evidence>
<comment type="caution">
    <text evidence="7">The sequence shown here is derived from an EMBL/GenBank/DDBJ whole genome shotgun (WGS) entry which is preliminary data.</text>
</comment>
<dbReference type="PROSITE" id="PS50983">
    <property type="entry name" value="FE_B12_PBP"/>
    <property type="match status" value="1"/>
</dbReference>
<keyword evidence="3" id="KW-0813">Transport</keyword>
<protein>
    <submittedName>
        <fullName evidence="7">Iron complex transport system substrate-binding protein</fullName>
    </submittedName>
</protein>
<sequence length="364" mass="40014">MQSKDRANSNERGKSNQMGKAALGLVLLFLAIVLAACGSKENQNVQPSATQEVAQAQTSEPVQTEIATATATPEASATKLIKHVYGETTIAAQPKRIVSIGLEDMLLSLEVPLVLADGMEGHYLYKRLQEQKIPMLYSAGGINYEAILAAQPDLILTSNGYADQAVFEKLSQIAPTLAYNRDDWKASITEIGKALDREEKVNSVIQAYDDKLKQARETIIQKIGNNKTVGVIRPSEKEVQLFFPGFEYVSVLYDDLGLSPAASIQDLQKTTKDEWGISLSLEKLPELNADYLFVTAGGSLQLETDFQKAMDTVTSVEQMNIWKTIPAVKQNQVYKLSARHWMLSGPIAEGMKMDDIVQLLTVSK</sequence>
<feature type="domain" description="Fe/B12 periplasmic-binding" evidence="6">
    <location>
        <begin position="96"/>
        <end position="364"/>
    </location>
</feature>
<dbReference type="InterPro" id="IPR051313">
    <property type="entry name" value="Bact_iron-sidero_bind"/>
</dbReference>
<evidence type="ECO:0000256" key="2">
    <source>
        <dbReference type="ARBA" id="ARBA00008814"/>
    </source>
</evidence>
<feature type="compositionally biased region" description="Polar residues" evidence="5">
    <location>
        <begin position="48"/>
        <end position="62"/>
    </location>
</feature>
<dbReference type="PANTHER" id="PTHR30532:SF24">
    <property type="entry name" value="FERRIC ENTEROBACTIN-BINDING PERIPLASMIC PROTEIN FEPB"/>
    <property type="match status" value="1"/>
</dbReference>
<gene>
    <name evidence="7" type="ORF">J2Z66_003254</name>
</gene>
<dbReference type="EMBL" id="JAGGLB010000009">
    <property type="protein sequence ID" value="MBP1991647.1"/>
    <property type="molecule type" value="Genomic_DNA"/>
</dbReference>
<accession>A0ABS4IVN0</accession>
<comment type="similarity">
    <text evidence="2">Belongs to the bacterial solute-binding protein 8 family.</text>
</comment>
<evidence type="ECO:0000313" key="8">
    <source>
        <dbReference type="Proteomes" id="UP001519287"/>
    </source>
</evidence>
<dbReference type="Gene3D" id="3.40.50.1980">
    <property type="entry name" value="Nitrogenase molybdenum iron protein domain"/>
    <property type="match status" value="2"/>
</dbReference>
<proteinExistence type="inferred from homology"/>
<evidence type="ECO:0000256" key="5">
    <source>
        <dbReference type="SAM" id="MobiDB-lite"/>
    </source>
</evidence>
<keyword evidence="4" id="KW-0732">Signal</keyword>
<evidence type="ECO:0000256" key="4">
    <source>
        <dbReference type="ARBA" id="ARBA00022729"/>
    </source>
</evidence>
<keyword evidence="8" id="KW-1185">Reference proteome</keyword>
<reference evidence="7 8" key="1">
    <citation type="submission" date="2021-03" db="EMBL/GenBank/DDBJ databases">
        <title>Genomic Encyclopedia of Type Strains, Phase IV (KMG-IV): sequencing the most valuable type-strain genomes for metagenomic binning, comparative biology and taxonomic classification.</title>
        <authorList>
            <person name="Goeker M."/>
        </authorList>
    </citation>
    <scope>NUCLEOTIDE SEQUENCE [LARGE SCALE GENOMIC DNA]</scope>
    <source>
        <strain evidence="7 8">DSM 26048</strain>
    </source>
</reference>
<evidence type="ECO:0000259" key="6">
    <source>
        <dbReference type="PROSITE" id="PS50983"/>
    </source>
</evidence>
<feature type="region of interest" description="Disordered" evidence="5">
    <location>
        <begin position="48"/>
        <end position="70"/>
    </location>
</feature>
<evidence type="ECO:0000256" key="3">
    <source>
        <dbReference type="ARBA" id="ARBA00022448"/>
    </source>
</evidence>
<dbReference type="InterPro" id="IPR002491">
    <property type="entry name" value="ABC_transptr_periplasmic_BD"/>
</dbReference>
<comment type="subcellular location">
    <subcellularLocation>
        <location evidence="1">Cell envelope</location>
    </subcellularLocation>
</comment>
<name>A0ABS4IVN0_9BACL</name>
<dbReference type="Pfam" id="PF01497">
    <property type="entry name" value="Peripla_BP_2"/>
    <property type="match status" value="1"/>
</dbReference>
<dbReference type="Proteomes" id="UP001519287">
    <property type="component" value="Unassembled WGS sequence"/>
</dbReference>
<dbReference type="RefSeq" id="WP_209972371.1">
    <property type="nucleotide sequence ID" value="NZ_JAGGLB010000009.1"/>
</dbReference>
<organism evidence="7 8">
    <name type="scientific">Paenibacillus eucommiae</name>
    <dbReference type="NCBI Taxonomy" id="1355755"/>
    <lineage>
        <taxon>Bacteria</taxon>
        <taxon>Bacillati</taxon>
        <taxon>Bacillota</taxon>
        <taxon>Bacilli</taxon>
        <taxon>Bacillales</taxon>
        <taxon>Paenibacillaceae</taxon>
        <taxon>Paenibacillus</taxon>
    </lineage>
</organism>